<dbReference type="PANTHER" id="PTHR36180">
    <property type="entry name" value="DNA-BINDING PROTEIN-RELATED-RELATED"/>
    <property type="match status" value="1"/>
</dbReference>
<dbReference type="AlphaFoldDB" id="A0A7D7L0A5"/>
<dbReference type="SMART" id="SM01040">
    <property type="entry name" value="Bro-N"/>
    <property type="match status" value="1"/>
</dbReference>
<protein>
    <submittedName>
        <fullName evidence="2">Bro-N domain-containing protein</fullName>
    </submittedName>
</protein>
<accession>A0A7D7L0A5</accession>
<geneLocation type="plasmid" evidence="2">
    <name>pCFV_08A1102_P1</name>
</geneLocation>
<gene>
    <name evidence="3" type="ORF">GZ985_008970</name>
    <name evidence="2" type="ORF">GZ987_010320</name>
</gene>
<geneLocation type="plasmid" evidence="3">
    <name>pCFF_00A031_P1</name>
</geneLocation>
<reference evidence="3" key="1">
    <citation type="submission" date="2020-03" db="EMBL/GenBank/DDBJ databases">
        <authorList>
            <person name="Nadin-Davis S."/>
            <person name="Chmara J.T."/>
            <person name="Carillo C."/>
            <person name="Amoako K."/>
            <person name="Goji N."/>
            <person name="Duceppe M.-O."/>
            <person name="Devenish J."/>
        </authorList>
    </citation>
    <scope>NUCLEOTIDE SEQUENCE</scope>
    <source>
        <strain evidence="3">CFF00A031</strain>
        <plasmid evidence="3">pCFF_00A031_P1</plasmid>
    </source>
</reference>
<dbReference type="GeneID" id="61065637"/>
<reference evidence="2" key="3">
    <citation type="journal article" date="2021" name="PeerJ">
        <title>A comparison of fourteen fully characterized mammalian-associated Campylobacter fetus isolates suggests that loss of defense mechanisms contribute to high genomic plasticity and subspecies evolution.</title>
        <authorList>
            <person name="Nadin-Davis S.A."/>
            <person name="Chmara J."/>
            <person name="Carrillo C.D."/>
            <person name="Amoako K."/>
            <person name="Goji N."/>
            <person name="Duceppe M.O."/>
            <person name="Devenish J."/>
        </authorList>
    </citation>
    <scope>NUCLEOTIDE SEQUENCE</scope>
    <source>
        <strain evidence="3">CFF00A031</strain>
        <plasmid evidence="2">pCFV_08A1102_P1</plasmid>
    </source>
</reference>
<keyword evidence="2" id="KW-0614">Plasmid</keyword>
<dbReference type="Pfam" id="PF02498">
    <property type="entry name" value="Bro-N"/>
    <property type="match status" value="1"/>
</dbReference>
<reference evidence="3" key="2">
    <citation type="submission" date="2020-07" db="EMBL/GenBank/DDBJ databases">
        <authorList>
            <person name="Nadin-Davis S.A."/>
            <person name="Chmara J.T."/>
            <person name="Carillo C."/>
            <person name="Amoako K."/>
            <person name="Goji N."/>
            <person name="Duceppe M.-O."/>
            <person name="Devenish J."/>
        </authorList>
    </citation>
    <scope>NUCLEOTIDE SEQUENCE</scope>
    <source>
        <strain evidence="3">CFF00A031</strain>
        <plasmid evidence="3">pCFF_00A031_P1</plasmid>
    </source>
</reference>
<dbReference type="EMBL" id="CP059444">
    <property type="protein sequence ID" value="QMS67717.1"/>
    <property type="molecule type" value="Genomic_DNA"/>
</dbReference>
<dbReference type="EMBL" id="CP059440">
    <property type="protein sequence ID" value="QMS63978.1"/>
    <property type="molecule type" value="Genomic_DNA"/>
</dbReference>
<dbReference type="RefSeq" id="WP_052690293.1">
    <property type="nucleotide sequence ID" value="NZ_CP059440.1"/>
</dbReference>
<dbReference type="InterPro" id="IPR003497">
    <property type="entry name" value="BRO_N_domain"/>
</dbReference>
<organism evidence="2">
    <name type="scientific">Campylobacter fetus</name>
    <dbReference type="NCBI Taxonomy" id="196"/>
    <lineage>
        <taxon>Bacteria</taxon>
        <taxon>Pseudomonadati</taxon>
        <taxon>Campylobacterota</taxon>
        <taxon>Epsilonproteobacteria</taxon>
        <taxon>Campylobacterales</taxon>
        <taxon>Campylobacteraceae</taxon>
        <taxon>Campylobacter</taxon>
    </lineage>
</organism>
<evidence type="ECO:0000259" key="1">
    <source>
        <dbReference type="PROSITE" id="PS51750"/>
    </source>
</evidence>
<dbReference type="PROSITE" id="PS51750">
    <property type="entry name" value="BRO_N"/>
    <property type="match status" value="1"/>
</dbReference>
<evidence type="ECO:0000313" key="3">
    <source>
        <dbReference type="EMBL" id="QMS67717.1"/>
    </source>
</evidence>
<proteinExistence type="predicted"/>
<sequence>MNEVVLFENKDFGNIRVLGDHLKPMFVAKDVAKALGYKDIVNAIKQFCKGVAFYHPLSTDGGIQKVRVIYEPDLYRLIFGSNLKSAIKFQNWVFEEVLPKIRQQGYYSSNQKVALQDRRLDLPDTPCRDIVEQQIKKIEMQENGEFVSLISYEIKETFKDGKQSTIQKVYFNMRKRRDI</sequence>
<name>A0A7D7L0A5_CAMFE</name>
<feature type="domain" description="Bro-N" evidence="1">
    <location>
        <begin position="1"/>
        <end position="105"/>
    </location>
</feature>
<dbReference type="PANTHER" id="PTHR36180:SF2">
    <property type="entry name" value="BRO FAMILY PROTEIN"/>
    <property type="match status" value="1"/>
</dbReference>
<evidence type="ECO:0000313" key="2">
    <source>
        <dbReference type="EMBL" id="QMS63978.1"/>
    </source>
</evidence>